<dbReference type="InterPro" id="IPR005119">
    <property type="entry name" value="LysR_subst-bd"/>
</dbReference>
<dbReference type="Pfam" id="PF00126">
    <property type="entry name" value="HTH_1"/>
    <property type="match status" value="1"/>
</dbReference>
<comment type="similarity">
    <text evidence="1">Belongs to the LysR transcriptional regulatory family.</text>
</comment>
<dbReference type="PANTHER" id="PTHR30346">
    <property type="entry name" value="TRANSCRIPTIONAL DUAL REGULATOR HCAR-RELATED"/>
    <property type="match status" value="1"/>
</dbReference>
<dbReference type="Pfam" id="PF03466">
    <property type="entry name" value="LysR_substrate"/>
    <property type="match status" value="1"/>
</dbReference>
<dbReference type="GO" id="GO:0003677">
    <property type="term" value="F:DNA binding"/>
    <property type="evidence" value="ECO:0007669"/>
    <property type="project" value="UniProtKB-KW"/>
</dbReference>
<keyword evidence="4" id="KW-0010">Activator</keyword>
<evidence type="ECO:0000256" key="3">
    <source>
        <dbReference type="ARBA" id="ARBA00023125"/>
    </source>
</evidence>
<dbReference type="SUPFAM" id="SSF46785">
    <property type="entry name" value="Winged helix' DNA-binding domain"/>
    <property type="match status" value="1"/>
</dbReference>
<dbReference type="PROSITE" id="PS50931">
    <property type="entry name" value="HTH_LYSR"/>
    <property type="match status" value="1"/>
</dbReference>
<sequence length="327" mass="35860">MTLTQLRYISALAREGHFGRAAEACFVSQPTLSVAVRKLEDELGVPLFERQSSRVVPTDVGRRVISQAEKVLAESNRVVELARAGQDQLAGQLRIGAIFTVGPYVLPYVISPLHKSAPEMPLVIEENYTHVLGEKLRQGKLDVILISPPFSEPGIALWPVYEEDFSVLMPRQHHLSSQASIPPSKLADENMLLLGDGHCFRQQVLSACPECNGREESQKPARTTEGSSLETIRHMVASGLGITVVPRSSLGRWYGGSEQAELLCDRPFAGRAPRRQIALAWRETFPRPAAVRAVREAVLNADIDGIRTLDDAAPIDSETGKALQLDS</sequence>
<dbReference type="InterPro" id="IPR000847">
    <property type="entry name" value="LysR_HTH_N"/>
</dbReference>
<name>A0AAP6ML04_9GAMM</name>
<dbReference type="RefSeq" id="WP_346050681.1">
    <property type="nucleotide sequence ID" value="NZ_JAYGII010000006.1"/>
</dbReference>
<dbReference type="SUPFAM" id="SSF53850">
    <property type="entry name" value="Periplasmic binding protein-like II"/>
    <property type="match status" value="1"/>
</dbReference>
<evidence type="ECO:0000259" key="6">
    <source>
        <dbReference type="PROSITE" id="PS50931"/>
    </source>
</evidence>
<evidence type="ECO:0000313" key="8">
    <source>
        <dbReference type="Proteomes" id="UP001302316"/>
    </source>
</evidence>
<dbReference type="AlphaFoldDB" id="A0AAP6ML04"/>
<evidence type="ECO:0000256" key="5">
    <source>
        <dbReference type="ARBA" id="ARBA00023163"/>
    </source>
</evidence>
<protein>
    <submittedName>
        <fullName evidence="7">Hydrogen peroxide-inducible genes activator</fullName>
    </submittedName>
</protein>
<dbReference type="Proteomes" id="UP001302316">
    <property type="component" value="Unassembled WGS sequence"/>
</dbReference>
<dbReference type="GO" id="GO:0003700">
    <property type="term" value="F:DNA-binding transcription factor activity"/>
    <property type="evidence" value="ECO:0007669"/>
    <property type="project" value="InterPro"/>
</dbReference>
<organism evidence="7 8">
    <name type="scientific">Natronospira elongata</name>
    <dbReference type="NCBI Taxonomy" id="3110268"/>
    <lineage>
        <taxon>Bacteria</taxon>
        <taxon>Pseudomonadati</taxon>
        <taxon>Pseudomonadota</taxon>
        <taxon>Gammaproteobacteria</taxon>
        <taxon>Natronospirales</taxon>
        <taxon>Natronospiraceae</taxon>
        <taxon>Natronospira</taxon>
    </lineage>
</organism>
<dbReference type="FunFam" id="1.10.10.10:FF:000001">
    <property type="entry name" value="LysR family transcriptional regulator"/>
    <property type="match status" value="1"/>
</dbReference>
<dbReference type="PANTHER" id="PTHR30346:SF26">
    <property type="entry name" value="HYDROGEN PEROXIDE-INDUCIBLE GENES ACTIVATOR"/>
    <property type="match status" value="1"/>
</dbReference>
<keyword evidence="8" id="KW-1185">Reference proteome</keyword>
<dbReference type="Gene3D" id="3.40.190.10">
    <property type="entry name" value="Periplasmic binding protein-like II"/>
    <property type="match status" value="2"/>
</dbReference>
<gene>
    <name evidence="7" type="ORF">VCB98_04355</name>
</gene>
<dbReference type="InterPro" id="IPR036388">
    <property type="entry name" value="WH-like_DNA-bd_sf"/>
</dbReference>
<accession>A0AAP6ML04</accession>
<proteinExistence type="inferred from homology"/>
<evidence type="ECO:0000256" key="2">
    <source>
        <dbReference type="ARBA" id="ARBA00023015"/>
    </source>
</evidence>
<dbReference type="CDD" id="cd08411">
    <property type="entry name" value="PBP2_OxyR"/>
    <property type="match status" value="1"/>
</dbReference>
<keyword evidence="5" id="KW-0804">Transcription</keyword>
<dbReference type="PRINTS" id="PR00039">
    <property type="entry name" value="HTHLYSR"/>
</dbReference>
<reference evidence="7 8" key="1">
    <citation type="submission" date="2023-12" db="EMBL/GenBank/DDBJ databases">
        <title>Whole-genome sequencing of halo(alkali)philic microorganisms from hypersaline lakes.</title>
        <authorList>
            <person name="Sorokin D.Y."/>
            <person name="Merkel A.Y."/>
            <person name="Messina E."/>
            <person name="Yakimov M."/>
        </authorList>
    </citation>
    <scope>NUCLEOTIDE SEQUENCE [LARGE SCALE GENOMIC DNA]</scope>
    <source>
        <strain evidence="7 8">AB-CW1</strain>
    </source>
</reference>
<dbReference type="EMBL" id="JAYGII010000006">
    <property type="protein sequence ID" value="MEA5445050.1"/>
    <property type="molecule type" value="Genomic_DNA"/>
</dbReference>
<dbReference type="InterPro" id="IPR036390">
    <property type="entry name" value="WH_DNA-bd_sf"/>
</dbReference>
<evidence type="ECO:0000256" key="1">
    <source>
        <dbReference type="ARBA" id="ARBA00009437"/>
    </source>
</evidence>
<dbReference type="GO" id="GO:0032993">
    <property type="term" value="C:protein-DNA complex"/>
    <property type="evidence" value="ECO:0007669"/>
    <property type="project" value="TreeGrafter"/>
</dbReference>
<evidence type="ECO:0000313" key="7">
    <source>
        <dbReference type="EMBL" id="MEA5445050.1"/>
    </source>
</evidence>
<feature type="domain" description="HTH lysR-type" evidence="6">
    <location>
        <begin position="1"/>
        <end position="58"/>
    </location>
</feature>
<evidence type="ECO:0000256" key="4">
    <source>
        <dbReference type="ARBA" id="ARBA00023159"/>
    </source>
</evidence>
<keyword evidence="3" id="KW-0238">DNA-binding</keyword>
<dbReference type="Gene3D" id="1.10.10.10">
    <property type="entry name" value="Winged helix-like DNA-binding domain superfamily/Winged helix DNA-binding domain"/>
    <property type="match status" value="1"/>
</dbReference>
<keyword evidence="2" id="KW-0805">Transcription regulation</keyword>
<comment type="caution">
    <text evidence="7">The sequence shown here is derived from an EMBL/GenBank/DDBJ whole genome shotgun (WGS) entry which is preliminary data.</text>
</comment>